<name>A0AAW1CYZ0_9HEMI</name>
<dbReference type="Proteomes" id="UP001461498">
    <property type="component" value="Unassembled WGS sequence"/>
</dbReference>
<keyword evidence="1" id="KW-0472">Membrane</keyword>
<proteinExistence type="predicted"/>
<keyword evidence="1" id="KW-1133">Transmembrane helix</keyword>
<evidence type="ECO:0000313" key="4">
    <source>
        <dbReference type="Proteomes" id="UP001461498"/>
    </source>
</evidence>
<evidence type="ECO:0000256" key="2">
    <source>
        <dbReference type="SAM" id="SignalP"/>
    </source>
</evidence>
<organism evidence="3 4">
    <name type="scientific">Rhynocoris fuscipes</name>
    <dbReference type="NCBI Taxonomy" id="488301"/>
    <lineage>
        <taxon>Eukaryota</taxon>
        <taxon>Metazoa</taxon>
        <taxon>Ecdysozoa</taxon>
        <taxon>Arthropoda</taxon>
        <taxon>Hexapoda</taxon>
        <taxon>Insecta</taxon>
        <taxon>Pterygota</taxon>
        <taxon>Neoptera</taxon>
        <taxon>Paraneoptera</taxon>
        <taxon>Hemiptera</taxon>
        <taxon>Heteroptera</taxon>
        <taxon>Panheteroptera</taxon>
        <taxon>Cimicomorpha</taxon>
        <taxon>Reduviidae</taxon>
        <taxon>Harpactorinae</taxon>
        <taxon>Harpactorini</taxon>
        <taxon>Rhynocoris</taxon>
    </lineage>
</organism>
<dbReference type="EMBL" id="JAPXFL010000009">
    <property type="protein sequence ID" value="KAK9501489.1"/>
    <property type="molecule type" value="Genomic_DNA"/>
</dbReference>
<feature type="chain" id="PRO_5043643057" evidence="2">
    <location>
        <begin position="22"/>
        <end position="169"/>
    </location>
</feature>
<protein>
    <submittedName>
        <fullName evidence="3">Uncharacterized protein</fullName>
    </submittedName>
</protein>
<dbReference type="AlphaFoldDB" id="A0AAW1CYZ0"/>
<reference evidence="3 4" key="1">
    <citation type="submission" date="2022-12" db="EMBL/GenBank/DDBJ databases">
        <title>Chromosome-level genome assembly of true bugs.</title>
        <authorList>
            <person name="Ma L."/>
            <person name="Li H."/>
        </authorList>
    </citation>
    <scope>NUCLEOTIDE SEQUENCE [LARGE SCALE GENOMIC DNA]</scope>
    <source>
        <strain evidence="3">Lab_2022b</strain>
    </source>
</reference>
<feature type="signal peptide" evidence="2">
    <location>
        <begin position="1"/>
        <end position="21"/>
    </location>
</feature>
<comment type="caution">
    <text evidence="3">The sequence shown here is derived from an EMBL/GenBank/DDBJ whole genome shotgun (WGS) entry which is preliminary data.</text>
</comment>
<gene>
    <name evidence="3" type="ORF">O3M35_012204</name>
</gene>
<feature type="transmembrane region" description="Helical" evidence="1">
    <location>
        <begin position="45"/>
        <end position="67"/>
    </location>
</feature>
<evidence type="ECO:0000313" key="3">
    <source>
        <dbReference type="EMBL" id="KAK9501489.1"/>
    </source>
</evidence>
<keyword evidence="1" id="KW-0812">Transmembrane</keyword>
<evidence type="ECO:0000256" key="1">
    <source>
        <dbReference type="SAM" id="Phobius"/>
    </source>
</evidence>
<keyword evidence="2" id="KW-0732">Signal</keyword>
<keyword evidence="4" id="KW-1185">Reference proteome</keyword>
<sequence>MNTLFCLLALVAFSSAAVILAEDDGQWHPELDGSALGSGELKWGRAIAAPAIISTTGILGSPLIAAIRRKRSAVIAAPLAAAGIINPNALNVPLDEITVAAAKNAQLVQQATEGTRNILGGGIPLALPADTPEVAIGKAAHAIATERQKLAVASGIIAPGLLASRTILL</sequence>
<accession>A0AAW1CYZ0</accession>